<protein>
    <recommendedName>
        <fullName evidence="4">DUF4367 domain-containing protein</fullName>
    </recommendedName>
</protein>
<proteinExistence type="predicted"/>
<gene>
    <name evidence="2" type="ORF">HZA61_09220</name>
</gene>
<reference evidence="2" key="1">
    <citation type="submission" date="2020-07" db="EMBL/GenBank/DDBJ databases">
        <title>Huge and variable diversity of episymbiotic CPR bacteria and DPANN archaea in groundwater ecosystems.</title>
        <authorList>
            <person name="He C.Y."/>
            <person name="Keren R."/>
            <person name="Whittaker M."/>
            <person name="Farag I.F."/>
            <person name="Doudna J."/>
            <person name="Cate J.H.D."/>
            <person name="Banfield J.F."/>
        </authorList>
    </citation>
    <scope>NUCLEOTIDE SEQUENCE</scope>
    <source>
        <strain evidence="2">NC_groundwater_1813_Pr3_B-0.1um_71_17</strain>
    </source>
</reference>
<comment type="caution">
    <text evidence="2">The sequence shown here is derived from an EMBL/GenBank/DDBJ whole genome shotgun (WGS) entry which is preliminary data.</text>
</comment>
<name>A0A933SE78_UNCEI</name>
<accession>A0A933SE78</accession>
<evidence type="ECO:0008006" key="4">
    <source>
        <dbReference type="Google" id="ProtNLM"/>
    </source>
</evidence>
<feature type="transmembrane region" description="Helical" evidence="1">
    <location>
        <begin position="43"/>
        <end position="63"/>
    </location>
</feature>
<organism evidence="2 3">
    <name type="scientific">Eiseniibacteriota bacterium</name>
    <dbReference type="NCBI Taxonomy" id="2212470"/>
    <lineage>
        <taxon>Bacteria</taxon>
        <taxon>Candidatus Eiseniibacteriota</taxon>
    </lineage>
</organism>
<evidence type="ECO:0000256" key="1">
    <source>
        <dbReference type="SAM" id="Phobius"/>
    </source>
</evidence>
<keyword evidence="1" id="KW-0472">Membrane</keyword>
<evidence type="ECO:0000313" key="2">
    <source>
        <dbReference type="EMBL" id="MBI5169655.1"/>
    </source>
</evidence>
<sequence length="332" mass="36378">MDDRFLHEQRREPDPAFARDLRTRLRAIEDTQAMGRRGFRWRALLLTSAAAAAFAASFALPAVRATAQAALDLFRVQEFAVVQVDPERLEKLASAKVDLGTLAGGKVEMLQEPLPPLAFASLDDASTMLGEPLERPTLLPRDMKPDSVLVTRESRARLTVDTRPVRELLDAMDLRDVRLPDGLDGQKITMNMPQLVRQRFVAGEKTRAILVQCESPVVELPPGLELSALGEVGLRLLGLSPSEAKRLAGAIDWRSTLVVPVLAGATEYQAVRVQGRPGLLVERPKDAPGATAGESGMHAGRVVLWTNHGRVHALMAERLERSELLSMAESVR</sequence>
<dbReference type="AlphaFoldDB" id="A0A933SE78"/>
<evidence type="ECO:0000313" key="3">
    <source>
        <dbReference type="Proteomes" id="UP000696931"/>
    </source>
</evidence>
<keyword evidence="1" id="KW-0812">Transmembrane</keyword>
<dbReference type="Proteomes" id="UP000696931">
    <property type="component" value="Unassembled WGS sequence"/>
</dbReference>
<dbReference type="EMBL" id="JACRIW010000060">
    <property type="protein sequence ID" value="MBI5169655.1"/>
    <property type="molecule type" value="Genomic_DNA"/>
</dbReference>
<keyword evidence="1" id="KW-1133">Transmembrane helix</keyword>